<dbReference type="AlphaFoldDB" id="A0A1G4ICI6"/>
<keyword evidence="4" id="KW-1185">Reference proteome</keyword>
<organism evidence="3 4">
    <name type="scientific">Trypanosoma equiperdum</name>
    <dbReference type="NCBI Taxonomy" id="5694"/>
    <lineage>
        <taxon>Eukaryota</taxon>
        <taxon>Discoba</taxon>
        <taxon>Euglenozoa</taxon>
        <taxon>Kinetoplastea</taxon>
        <taxon>Metakinetoplastina</taxon>
        <taxon>Trypanosomatida</taxon>
        <taxon>Trypanosomatidae</taxon>
        <taxon>Trypanosoma</taxon>
    </lineage>
</organism>
<keyword evidence="1" id="KW-0175">Coiled coil</keyword>
<protein>
    <submittedName>
        <fullName evidence="3">Uncharacterized protein</fullName>
    </submittedName>
</protein>
<dbReference type="RefSeq" id="XP_067080842.1">
    <property type="nucleotide sequence ID" value="XM_067224741.1"/>
</dbReference>
<feature type="coiled-coil region" evidence="1">
    <location>
        <begin position="385"/>
        <end position="412"/>
    </location>
</feature>
<dbReference type="GeneID" id="92375462"/>
<name>A0A1G4ICI6_TRYEQ</name>
<comment type="caution">
    <text evidence="3">The sequence shown here is derived from an EMBL/GenBank/DDBJ whole genome shotgun (WGS) entry which is preliminary data.</text>
</comment>
<dbReference type="VEuPathDB" id="TriTrypDB:TEOVI_000152200"/>
<evidence type="ECO:0000313" key="3">
    <source>
        <dbReference type="EMBL" id="SCU69953.1"/>
    </source>
</evidence>
<feature type="compositionally biased region" description="Polar residues" evidence="2">
    <location>
        <begin position="346"/>
        <end position="364"/>
    </location>
</feature>
<evidence type="ECO:0000256" key="1">
    <source>
        <dbReference type="SAM" id="Coils"/>
    </source>
</evidence>
<evidence type="ECO:0000256" key="2">
    <source>
        <dbReference type="SAM" id="MobiDB-lite"/>
    </source>
</evidence>
<evidence type="ECO:0000313" key="4">
    <source>
        <dbReference type="Proteomes" id="UP000195570"/>
    </source>
</evidence>
<reference evidence="3" key="1">
    <citation type="submission" date="2016-09" db="EMBL/GenBank/DDBJ databases">
        <authorList>
            <person name="Hebert L."/>
            <person name="Moumen B."/>
        </authorList>
    </citation>
    <scope>NUCLEOTIDE SEQUENCE [LARGE SCALE GENOMIC DNA]</scope>
    <source>
        <strain evidence="3">OVI</strain>
    </source>
</reference>
<proteinExistence type="predicted"/>
<accession>A0A1G4ICI6</accession>
<feature type="region of interest" description="Disordered" evidence="2">
    <location>
        <begin position="346"/>
        <end position="380"/>
    </location>
</feature>
<feature type="region of interest" description="Disordered" evidence="2">
    <location>
        <begin position="1"/>
        <end position="50"/>
    </location>
</feature>
<dbReference type="Proteomes" id="UP000195570">
    <property type="component" value="Unassembled WGS sequence"/>
</dbReference>
<dbReference type="EMBL" id="CZPT02001330">
    <property type="protein sequence ID" value="SCU69953.1"/>
    <property type="molecule type" value="Genomic_DNA"/>
</dbReference>
<gene>
    <name evidence="3" type="ORF">TEOVI_000152200</name>
</gene>
<sequence length="493" mass="54341">MFSGSEGSVRTDDTNVEPPPIPKTRGPLLFEGVRLAGGPPRRTPKRSCSRYFSVTRKTTSAGTDECEHAPPGFSLVNTPSTQDVSPSAKMELPCSAAAHYDDDDDDDDIIPSTAPLPTPHPVMHRVLATGQPNGVSRLLPFDEYVVEEVTPRKCSSISADTSGAAPSTPQGTELREVTQVEEQSPLPAVPEMCESPTRFTLGPRLPVNGEKVRMDFYFLQQEVDAWAKPIETTADVEWHKQHLQETRVAMRSLLHELEVLIAREAAEHERLCIARGFSAMESTSDGKCTYAGETDVVSKTRGKEWKQEELETLEAWRVEKGALLAQKSKLLREHQELQYRLRSHLSGSATGRVTPSPNTSVSRSNKSRGDEGNIGGMSTPLDNGVAQLRLEISEMNAKLKKLEDAYKVLHDNQQWRQGEFDDEYGALCRALATATAGEINNRTALQDTIREAEGVRANCLRQGDASLVSLMERGLSEAKAALKCHDTEQYETK</sequence>
<dbReference type="SMR" id="A0A1G4ICI6"/>